<dbReference type="PANTHER" id="PTHR39199:SF1">
    <property type="entry name" value="BLR5128 PROTEIN"/>
    <property type="match status" value="1"/>
</dbReference>
<keyword evidence="3" id="KW-1185">Reference proteome</keyword>
<dbReference type="OrthoDB" id="517867at2"/>
<feature type="domain" description="DUF2241" evidence="1">
    <location>
        <begin position="2"/>
        <end position="70"/>
    </location>
</feature>
<protein>
    <recommendedName>
        <fullName evidence="1">DUF2241 domain-containing protein</fullName>
    </recommendedName>
</protein>
<dbReference type="AlphaFoldDB" id="A0A1G7ILW1"/>
<dbReference type="Pfam" id="PF10000">
    <property type="entry name" value="ACT_3"/>
    <property type="match status" value="1"/>
</dbReference>
<dbReference type="Proteomes" id="UP000198994">
    <property type="component" value="Unassembled WGS sequence"/>
</dbReference>
<gene>
    <name evidence="2" type="ORF">SAMN04488105_11340</name>
</gene>
<dbReference type="EMBL" id="FNAV01000013">
    <property type="protein sequence ID" value="SDF13548.1"/>
    <property type="molecule type" value="Genomic_DNA"/>
</dbReference>
<reference evidence="3" key="1">
    <citation type="submission" date="2016-10" db="EMBL/GenBank/DDBJ databases">
        <authorList>
            <person name="Varghese N."/>
            <person name="Submissions S."/>
        </authorList>
    </citation>
    <scope>NUCLEOTIDE SEQUENCE [LARGE SCALE GENOMIC DNA]</scope>
    <source>
        <strain evidence="3">DSM 10146</strain>
    </source>
</reference>
<name>A0A1G7ILW1_9RHOB</name>
<accession>A0A1G7ILW1</accession>
<dbReference type="SUPFAM" id="SSF55021">
    <property type="entry name" value="ACT-like"/>
    <property type="match status" value="2"/>
</dbReference>
<sequence>MSGERRLDVLLQSLSAQLADELFVFATVPPGPLPAGLAPRMTLHEAEGVTLILPRDEAEAHGLEHGFPCRMITLTVHSSLEAVGFIAHIATRLAAAGISVNPVSGFCHDHLFVPDGREAEALGILESVAGEFQSRA</sequence>
<evidence type="ECO:0000313" key="3">
    <source>
        <dbReference type="Proteomes" id="UP000198994"/>
    </source>
</evidence>
<dbReference type="Gene3D" id="3.30.2130.10">
    <property type="entry name" value="VC0802-like"/>
    <property type="match status" value="1"/>
</dbReference>
<dbReference type="STRING" id="282683.SAMN04488105_11340"/>
<dbReference type="InterPro" id="IPR045865">
    <property type="entry name" value="ACT-like_dom_sf"/>
</dbReference>
<dbReference type="PANTHER" id="PTHR39199">
    <property type="entry name" value="BLR5128 PROTEIN"/>
    <property type="match status" value="1"/>
</dbReference>
<dbReference type="InterPro" id="IPR018717">
    <property type="entry name" value="DUF2241"/>
</dbReference>
<evidence type="ECO:0000259" key="1">
    <source>
        <dbReference type="Pfam" id="PF10000"/>
    </source>
</evidence>
<dbReference type="RefSeq" id="WP_089962043.1">
    <property type="nucleotide sequence ID" value="NZ_FNAV01000013.1"/>
</dbReference>
<proteinExistence type="predicted"/>
<organism evidence="2 3">
    <name type="scientific">Salipiger thiooxidans</name>
    <dbReference type="NCBI Taxonomy" id="282683"/>
    <lineage>
        <taxon>Bacteria</taxon>
        <taxon>Pseudomonadati</taxon>
        <taxon>Pseudomonadota</taxon>
        <taxon>Alphaproteobacteria</taxon>
        <taxon>Rhodobacterales</taxon>
        <taxon>Roseobacteraceae</taxon>
        <taxon>Salipiger</taxon>
    </lineage>
</organism>
<evidence type="ECO:0000313" key="2">
    <source>
        <dbReference type="EMBL" id="SDF13548.1"/>
    </source>
</evidence>